<dbReference type="CDD" id="cd02897">
    <property type="entry name" value="A2M_2"/>
    <property type="match status" value="1"/>
</dbReference>
<dbReference type="InterPro" id="IPR019742">
    <property type="entry name" value="MacrogloblnA2_CS"/>
</dbReference>
<evidence type="ECO:0000259" key="10">
    <source>
        <dbReference type="SMART" id="SM01360"/>
    </source>
</evidence>
<reference evidence="13" key="1">
    <citation type="submission" date="2025-08" db="UniProtKB">
        <authorList>
            <consortium name="RefSeq"/>
        </authorList>
    </citation>
    <scope>IDENTIFICATION</scope>
</reference>
<dbReference type="SMART" id="SM01359">
    <property type="entry name" value="A2M_N_2"/>
    <property type="match status" value="1"/>
</dbReference>
<dbReference type="InterPro" id="IPR009048">
    <property type="entry name" value="A-macroglobulin_rcpt-bd"/>
</dbReference>
<dbReference type="Gene3D" id="2.60.40.10">
    <property type="entry name" value="Immunoglobulins"/>
    <property type="match status" value="2"/>
</dbReference>
<dbReference type="Proteomes" id="UP000515150">
    <property type="component" value="Chromosome 24"/>
</dbReference>
<dbReference type="GO" id="GO:0005615">
    <property type="term" value="C:extracellular space"/>
    <property type="evidence" value="ECO:0007669"/>
    <property type="project" value="InterPro"/>
</dbReference>
<dbReference type="RefSeq" id="XP_028997654.1">
    <property type="nucleotide sequence ID" value="XM_029141821.3"/>
</dbReference>
<dbReference type="Pfam" id="PF17791">
    <property type="entry name" value="MG3"/>
    <property type="match status" value="1"/>
</dbReference>
<dbReference type="Gene3D" id="2.60.40.690">
    <property type="entry name" value="Alpha-macroglobulin, receptor-binding domain"/>
    <property type="match status" value="1"/>
</dbReference>
<dbReference type="InterPro" id="IPR041555">
    <property type="entry name" value="MG3"/>
</dbReference>
<evidence type="ECO:0000313" key="13">
    <source>
        <dbReference type="RefSeq" id="XP_028997654.1"/>
    </source>
</evidence>
<keyword evidence="12" id="KW-1185">Reference proteome</keyword>
<dbReference type="GeneID" id="114849964"/>
<dbReference type="GO" id="GO:0004867">
    <property type="term" value="F:serine-type endopeptidase inhibitor activity"/>
    <property type="evidence" value="ECO:0007669"/>
    <property type="project" value="UniProtKB-KW"/>
</dbReference>
<protein>
    <submittedName>
        <fullName evidence="13">CD109 antigen isoform X1</fullName>
    </submittedName>
</protein>
<dbReference type="InterPro" id="IPR001599">
    <property type="entry name" value="Macroglobln_a2"/>
</dbReference>
<dbReference type="Gene3D" id="2.20.130.20">
    <property type="match status" value="1"/>
</dbReference>
<evidence type="ECO:0000256" key="3">
    <source>
        <dbReference type="ARBA" id="ARBA00022729"/>
    </source>
</evidence>
<dbReference type="PROSITE" id="PS00477">
    <property type="entry name" value="ALPHA_2_MACROGLOBULIN"/>
    <property type="match status" value="1"/>
</dbReference>
<evidence type="ECO:0000256" key="8">
    <source>
        <dbReference type="SAM" id="SignalP"/>
    </source>
</evidence>
<evidence type="ECO:0000313" key="12">
    <source>
        <dbReference type="Proteomes" id="UP000515150"/>
    </source>
</evidence>
<evidence type="ECO:0000256" key="1">
    <source>
        <dbReference type="ARBA" id="ARBA00010952"/>
    </source>
</evidence>
<dbReference type="InterPro" id="IPR036595">
    <property type="entry name" value="A-macroglobulin_rcpt-bd_sf"/>
</dbReference>
<dbReference type="Gene3D" id="2.60.40.1930">
    <property type="match status" value="3"/>
</dbReference>
<keyword evidence="7" id="KW-0325">Glycoprotein</keyword>
<dbReference type="InterPro" id="IPR011625">
    <property type="entry name" value="A2M_N_BRD"/>
</dbReference>
<evidence type="ECO:0000256" key="7">
    <source>
        <dbReference type="ARBA" id="ARBA00023180"/>
    </source>
</evidence>
<dbReference type="Gene3D" id="2.60.120.1540">
    <property type="match status" value="1"/>
</dbReference>
<dbReference type="Pfam" id="PF07677">
    <property type="entry name" value="A2M_recep"/>
    <property type="match status" value="1"/>
</dbReference>
<keyword evidence="6" id="KW-1015">Disulfide bond</keyword>
<dbReference type="KEGG" id="bspl:114849964"/>
<dbReference type="Pfam" id="PF07703">
    <property type="entry name" value="A2M_BRD"/>
    <property type="match status" value="1"/>
</dbReference>
<keyword evidence="2" id="KW-0646">Protease inhibitor</keyword>
<keyword evidence="3 8" id="KW-0732">Signal</keyword>
<gene>
    <name evidence="13" type="primary">cd109</name>
</gene>
<feature type="domain" description="Alpha-2-macroglobulin" evidence="10">
    <location>
        <begin position="680"/>
        <end position="773"/>
    </location>
</feature>
<keyword evidence="5" id="KW-0882">Thioester bond</keyword>
<dbReference type="CTD" id="135228"/>
<evidence type="ECO:0000256" key="4">
    <source>
        <dbReference type="ARBA" id="ARBA00022900"/>
    </source>
</evidence>
<keyword evidence="4" id="KW-0722">Serine protease inhibitor</keyword>
<dbReference type="InterPro" id="IPR008930">
    <property type="entry name" value="Terpenoid_cyclase/PrenylTrfase"/>
</dbReference>
<sequence length="1443" mass="157368">MELLRVGGWFSLIVLSAAQNMTHSRGPPPPSYLLLAPSVLRPGVPPSLSVTILSSSSVTVKANIVHHTQPVASISATVKGGSTKLLTFPPIHGNESSLPFSLNVSGYVGSVQVFSNVTELHFDPKDHSTFIQTDQQKYRPGQVVKIRAVSVRPNGKPYSRPLDVTVSDPRGNLLRQWLAANADLGVVSREFELSENPPLGDWTIVATSNNVSSSKRFTVAHSVTPACEVLINAPAVVYVADTLSGSVTARYSYRKPVQGSMSIRFRLHSWSSVEVYEEHREIDGTAGFSFRDADYSFLEESVELFTDLQDEFVTIEVNVTEDVTGFTCSSNTKVFVAKHLYKLSFEDFPQVLRPNLNFTARLKLSTYNNQPLSLDDQQKTVQVSVMQQKLSVSTWAGNQNQALFSPNVSGLSWSPPDEPRPLELWFQVPADGVIPLSIFVQDGTGILIIDAAFEDSQNTLQVQRTYTSPGDFYLQIQKPATAAQIGSPFRLHVERNFPNAVLHYIVKSGGQVVSAGKSTDDVRLVPEASWSPLASVLVYTVTSSQEVVNDAIELPIAPPFQNQVSLRWSTPSRRPGDDVTLSITVAEPGSLVGILVVDTLTQWMGSNDITEEKVLEGLKDPAGHTQGRSDPYAIFESCGLLVLTDASLHRVVSDLSPVPLTASDLRPAAEVRERWNFPETWLWMEVKTGGSKRAQVTVTVPDTVGRAVWTASAFVVSENLGLGFADRPAQLTVFRDLFLALNLPAYVIRGEVLLLEVVLFHKLPLNLEVTVTVEHSNAFELDFSEVERPAVPGTRRVSVESGRQRSVLFPIKPLVLGETLLSVEAASSMGSELVRRTLLVKAEGLEQSFSSSMLLELSSSQPSLSRDVAFSFPADVVEGSSRVSVTAVGDILGPSIHGLDSLIQLPHGCGEQNMINFAPNIYILQYLSATGQLDADIRTRAIDYMMKGYERELSYQRADGSFSAFGEQDASGSTWLTAFVLRCFLQARPFVGVDARVLQRAAAWLASRQGSDGRFEEPGRVIHTELQGGQDGPIALTAYVLIALLEDSDIRAQYRSQVSSGLLFLETRLALGVSGNYSLSLLTYALALHGSANANAALGTLLGRAEPAAEADAVPVWRFPERGLSPSWQPRSAHIEMVSYVLLSEHRLGRILDGIALMKWLSQQRNHMGGFGSTQDTVTALQALSTLAALGQSNSLNVSLTVNADASTTVASFHIQPDNYLLPQSQELVPAQELQLQMKASGHGFAVCQLNVFYNIRDETLMRRKREATAGEAFDLDVQLEDAELSSGRLLVCYSLSEAVGLSATGMAVLEVGLQSGFSLAPSGVRAGGGVKRVEAPPGRVIVYLDSVTTKEACVTVPLFLEFKVARVQEAAVVLYDYYEPRRRTVRTYESYWRRYASVCFFCGERCSDCREDDDGFYPASHAVRTLSPSALVAALLIAAFSA</sequence>
<dbReference type="Gene3D" id="6.20.50.160">
    <property type="match status" value="1"/>
</dbReference>
<dbReference type="Pfam" id="PF00207">
    <property type="entry name" value="A2M"/>
    <property type="match status" value="1"/>
</dbReference>
<dbReference type="OrthoDB" id="9998011at2759"/>
<evidence type="ECO:0000259" key="11">
    <source>
        <dbReference type="SMART" id="SM01361"/>
    </source>
</evidence>
<evidence type="ECO:0000256" key="6">
    <source>
        <dbReference type="ARBA" id="ARBA00023157"/>
    </source>
</evidence>
<dbReference type="InterPro" id="IPR050473">
    <property type="entry name" value="A2M/Complement_sys"/>
</dbReference>
<proteinExistence type="inferred from homology"/>
<dbReference type="PANTHER" id="PTHR11412:SF136">
    <property type="entry name" value="CD109 ANTIGEN"/>
    <property type="match status" value="1"/>
</dbReference>
<dbReference type="InterPro" id="IPR013783">
    <property type="entry name" value="Ig-like_fold"/>
</dbReference>
<dbReference type="SUPFAM" id="SSF48239">
    <property type="entry name" value="Terpenoid cyclases/Protein prenyltransferases"/>
    <property type="match status" value="1"/>
</dbReference>
<dbReference type="InterPro" id="IPR011626">
    <property type="entry name" value="Alpha-macroglobulin_TED"/>
</dbReference>
<dbReference type="Pfam" id="PF07678">
    <property type="entry name" value="TED_complement"/>
    <property type="match status" value="1"/>
</dbReference>
<accession>A0A6P7LUR9</accession>
<dbReference type="FunFam" id="1.50.10.20:FF:000001">
    <property type="entry name" value="CD109 isoform 1"/>
    <property type="match status" value="1"/>
</dbReference>
<evidence type="ECO:0000259" key="9">
    <source>
        <dbReference type="SMART" id="SM01359"/>
    </source>
</evidence>
<feature type="domain" description="Alpha-2-macroglobulin bait region" evidence="9">
    <location>
        <begin position="474"/>
        <end position="604"/>
    </location>
</feature>
<dbReference type="InterPro" id="IPR047565">
    <property type="entry name" value="Alpha-macroglob_thiol-ester_cl"/>
</dbReference>
<dbReference type="Gene3D" id="1.50.10.20">
    <property type="match status" value="1"/>
</dbReference>
<feature type="domain" description="Alpha-macroglobulin receptor-binding" evidence="11">
    <location>
        <begin position="1305"/>
        <end position="1389"/>
    </location>
</feature>
<feature type="chain" id="PRO_5028086221" evidence="8">
    <location>
        <begin position="19"/>
        <end position="1443"/>
    </location>
</feature>
<feature type="signal peptide" evidence="8">
    <location>
        <begin position="1"/>
        <end position="18"/>
    </location>
</feature>
<dbReference type="SMART" id="SM01419">
    <property type="entry name" value="Thiol-ester_cl"/>
    <property type="match status" value="1"/>
</dbReference>
<organism evidence="12 13">
    <name type="scientific">Betta splendens</name>
    <name type="common">Siamese fighting fish</name>
    <dbReference type="NCBI Taxonomy" id="158456"/>
    <lineage>
        <taxon>Eukaryota</taxon>
        <taxon>Metazoa</taxon>
        <taxon>Chordata</taxon>
        <taxon>Craniata</taxon>
        <taxon>Vertebrata</taxon>
        <taxon>Euteleostomi</taxon>
        <taxon>Actinopterygii</taxon>
        <taxon>Neopterygii</taxon>
        <taxon>Teleostei</taxon>
        <taxon>Neoteleostei</taxon>
        <taxon>Acanthomorphata</taxon>
        <taxon>Anabantaria</taxon>
        <taxon>Anabantiformes</taxon>
        <taxon>Anabantoidei</taxon>
        <taxon>Osphronemidae</taxon>
        <taxon>Betta</taxon>
    </lineage>
</organism>
<evidence type="ECO:0000256" key="5">
    <source>
        <dbReference type="ARBA" id="ARBA00022966"/>
    </source>
</evidence>
<dbReference type="SUPFAM" id="SSF49410">
    <property type="entry name" value="Alpha-macroglobulin receptor domain"/>
    <property type="match status" value="1"/>
</dbReference>
<name>A0A6P7LUR9_BETSP</name>
<dbReference type="PANTHER" id="PTHR11412">
    <property type="entry name" value="MACROGLOBULIN / COMPLEMENT"/>
    <property type="match status" value="1"/>
</dbReference>
<dbReference type="SMART" id="SM01361">
    <property type="entry name" value="A2M_recep"/>
    <property type="match status" value="1"/>
</dbReference>
<comment type="similarity">
    <text evidence="1">Belongs to the protease inhibitor I39 (alpha-2-macroglobulin) family.</text>
</comment>
<dbReference type="Pfam" id="PF01835">
    <property type="entry name" value="MG2"/>
    <property type="match status" value="1"/>
</dbReference>
<dbReference type="SMART" id="SM01360">
    <property type="entry name" value="A2M"/>
    <property type="match status" value="1"/>
</dbReference>
<evidence type="ECO:0000256" key="2">
    <source>
        <dbReference type="ARBA" id="ARBA00022690"/>
    </source>
</evidence>
<dbReference type="InterPro" id="IPR041813">
    <property type="entry name" value="A2M_TED"/>
</dbReference>
<dbReference type="Gene3D" id="2.60.40.1940">
    <property type="match status" value="1"/>
</dbReference>
<dbReference type="InterPro" id="IPR002890">
    <property type="entry name" value="MG2"/>
</dbReference>